<dbReference type="FunFam" id="3.30.160.60:FF:000446">
    <property type="entry name" value="Zinc finger protein"/>
    <property type="match status" value="1"/>
</dbReference>
<dbReference type="GO" id="GO:0008270">
    <property type="term" value="F:zinc ion binding"/>
    <property type="evidence" value="ECO:0007669"/>
    <property type="project" value="UniProtKB-KW"/>
</dbReference>
<name>A0AAW1JYT6_POPJA</name>
<dbReference type="AlphaFoldDB" id="A0AAW1JYT6"/>
<feature type="domain" description="C2H2-type" evidence="12">
    <location>
        <begin position="106"/>
        <end position="133"/>
    </location>
</feature>
<evidence type="ECO:0000313" key="13">
    <source>
        <dbReference type="EMBL" id="KAK9709988.1"/>
    </source>
</evidence>
<evidence type="ECO:0000256" key="6">
    <source>
        <dbReference type="ARBA" id="ARBA00022833"/>
    </source>
</evidence>
<sequence length="144" mass="16696">MACEALAADSFHSNDYLCTLYRVRNRIGMESFEPLCIQGHILKKKKFECKVCGSKTNRLSDLKAHIRIHTGERPFSCEICSKSYRIIISEHHLTSHIRSHTGERNHKCTICNKAFPEKKTLKVHLESHNAKENYKCEQCETLYV</sequence>
<dbReference type="GO" id="GO:0003690">
    <property type="term" value="F:double-stranded DNA binding"/>
    <property type="evidence" value="ECO:0007669"/>
    <property type="project" value="UniProtKB-ARBA"/>
</dbReference>
<evidence type="ECO:0000259" key="12">
    <source>
        <dbReference type="PROSITE" id="PS50157"/>
    </source>
</evidence>
<comment type="subcellular location">
    <subcellularLocation>
        <location evidence="1">Nucleus</location>
    </subcellularLocation>
</comment>
<dbReference type="GO" id="GO:0005634">
    <property type="term" value="C:nucleus"/>
    <property type="evidence" value="ECO:0007669"/>
    <property type="project" value="UniProtKB-SubCell"/>
</dbReference>
<dbReference type="Pfam" id="PF13894">
    <property type="entry name" value="zf-C2H2_4"/>
    <property type="match status" value="1"/>
</dbReference>
<dbReference type="EMBL" id="JASPKY010000299">
    <property type="protein sequence ID" value="KAK9709988.1"/>
    <property type="molecule type" value="Genomic_DNA"/>
</dbReference>
<evidence type="ECO:0000256" key="5">
    <source>
        <dbReference type="ARBA" id="ARBA00022771"/>
    </source>
</evidence>
<evidence type="ECO:0000256" key="9">
    <source>
        <dbReference type="ARBA" id="ARBA00023163"/>
    </source>
</evidence>
<comment type="similarity">
    <text evidence="2">Belongs to the krueppel C2H2-type zinc-finger protein family.</text>
</comment>
<evidence type="ECO:0000256" key="3">
    <source>
        <dbReference type="ARBA" id="ARBA00022723"/>
    </source>
</evidence>
<accession>A0AAW1JYT6</accession>
<reference evidence="13 14" key="1">
    <citation type="journal article" date="2024" name="BMC Genomics">
        <title>De novo assembly and annotation of Popillia japonica's genome with initial clues to its potential as an invasive pest.</title>
        <authorList>
            <person name="Cucini C."/>
            <person name="Boschi S."/>
            <person name="Funari R."/>
            <person name="Cardaioli E."/>
            <person name="Iannotti N."/>
            <person name="Marturano G."/>
            <person name="Paoli F."/>
            <person name="Bruttini M."/>
            <person name="Carapelli A."/>
            <person name="Frati F."/>
            <person name="Nardi F."/>
        </authorList>
    </citation>
    <scope>NUCLEOTIDE SEQUENCE [LARGE SCALE GENOMIC DNA]</scope>
    <source>
        <strain evidence="13">DMR45628</strain>
    </source>
</reference>
<keyword evidence="14" id="KW-1185">Reference proteome</keyword>
<gene>
    <name evidence="13" type="ORF">QE152_g26260</name>
</gene>
<comment type="caution">
    <text evidence="13">The sequence shown here is derived from an EMBL/GenBank/DDBJ whole genome shotgun (WGS) entry which is preliminary data.</text>
</comment>
<dbReference type="Pfam" id="PF00096">
    <property type="entry name" value="zf-C2H2"/>
    <property type="match status" value="1"/>
</dbReference>
<keyword evidence="4" id="KW-0677">Repeat</keyword>
<keyword evidence="10" id="KW-0539">Nucleus</keyword>
<dbReference type="Gene3D" id="3.30.160.60">
    <property type="entry name" value="Classic Zinc Finger"/>
    <property type="match status" value="3"/>
</dbReference>
<keyword evidence="6" id="KW-0862">Zinc</keyword>
<evidence type="ECO:0000256" key="11">
    <source>
        <dbReference type="PROSITE-ProRule" id="PRU00042"/>
    </source>
</evidence>
<keyword evidence="8" id="KW-0238">DNA-binding</keyword>
<feature type="domain" description="C2H2-type" evidence="12">
    <location>
        <begin position="47"/>
        <end position="74"/>
    </location>
</feature>
<keyword evidence="5 11" id="KW-0863">Zinc-finger</keyword>
<evidence type="ECO:0000313" key="14">
    <source>
        <dbReference type="Proteomes" id="UP001458880"/>
    </source>
</evidence>
<evidence type="ECO:0000256" key="7">
    <source>
        <dbReference type="ARBA" id="ARBA00023015"/>
    </source>
</evidence>
<evidence type="ECO:0000256" key="4">
    <source>
        <dbReference type="ARBA" id="ARBA00022737"/>
    </source>
</evidence>
<evidence type="ECO:0000256" key="8">
    <source>
        <dbReference type="ARBA" id="ARBA00023125"/>
    </source>
</evidence>
<proteinExistence type="inferred from homology"/>
<feature type="domain" description="C2H2-type" evidence="12">
    <location>
        <begin position="75"/>
        <end position="105"/>
    </location>
</feature>
<dbReference type="FunFam" id="3.30.160.60:FF:001370">
    <property type="entry name" value="Zinc finger protein"/>
    <property type="match status" value="1"/>
</dbReference>
<dbReference type="InterPro" id="IPR036236">
    <property type="entry name" value="Znf_C2H2_sf"/>
</dbReference>
<protein>
    <submittedName>
        <fullName evidence="13">Zinc finger, C2H2 type</fullName>
    </submittedName>
</protein>
<keyword evidence="3" id="KW-0479">Metal-binding</keyword>
<dbReference type="InterPro" id="IPR013087">
    <property type="entry name" value="Znf_C2H2_type"/>
</dbReference>
<dbReference type="SMART" id="SM00355">
    <property type="entry name" value="ZnF_C2H2"/>
    <property type="match status" value="3"/>
</dbReference>
<keyword evidence="9" id="KW-0804">Transcription</keyword>
<dbReference type="PANTHER" id="PTHR16515">
    <property type="entry name" value="PR DOMAIN ZINC FINGER PROTEIN"/>
    <property type="match status" value="1"/>
</dbReference>
<dbReference type="SUPFAM" id="SSF57667">
    <property type="entry name" value="beta-beta-alpha zinc fingers"/>
    <property type="match status" value="2"/>
</dbReference>
<dbReference type="InterPro" id="IPR050331">
    <property type="entry name" value="Zinc_finger"/>
</dbReference>
<evidence type="ECO:0000256" key="2">
    <source>
        <dbReference type="ARBA" id="ARBA00006991"/>
    </source>
</evidence>
<dbReference type="PANTHER" id="PTHR16515:SF49">
    <property type="entry name" value="GASTRULA ZINC FINGER PROTEIN XLCGF49.1-LIKE-RELATED"/>
    <property type="match status" value="1"/>
</dbReference>
<dbReference type="GO" id="GO:0010468">
    <property type="term" value="P:regulation of gene expression"/>
    <property type="evidence" value="ECO:0007669"/>
    <property type="project" value="TreeGrafter"/>
</dbReference>
<organism evidence="13 14">
    <name type="scientific">Popillia japonica</name>
    <name type="common">Japanese beetle</name>
    <dbReference type="NCBI Taxonomy" id="7064"/>
    <lineage>
        <taxon>Eukaryota</taxon>
        <taxon>Metazoa</taxon>
        <taxon>Ecdysozoa</taxon>
        <taxon>Arthropoda</taxon>
        <taxon>Hexapoda</taxon>
        <taxon>Insecta</taxon>
        <taxon>Pterygota</taxon>
        <taxon>Neoptera</taxon>
        <taxon>Endopterygota</taxon>
        <taxon>Coleoptera</taxon>
        <taxon>Polyphaga</taxon>
        <taxon>Scarabaeiformia</taxon>
        <taxon>Scarabaeidae</taxon>
        <taxon>Rutelinae</taxon>
        <taxon>Popillia</taxon>
    </lineage>
</organism>
<evidence type="ECO:0000256" key="10">
    <source>
        <dbReference type="ARBA" id="ARBA00023242"/>
    </source>
</evidence>
<evidence type="ECO:0000256" key="1">
    <source>
        <dbReference type="ARBA" id="ARBA00004123"/>
    </source>
</evidence>
<dbReference type="Proteomes" id="UP001458880">
    <property type="component" value="Unassembled WGS sequence"/>
</dbReference>
<keyword evidence="7" id="KW-0805">Transcription regulation</keyword>
<dbReference type="PROSITE" id="PS50157">
    <property type="entry name" value="ZINC_FINGER_C2H2_2"/>
    <property type="match status" value="3"/>
</dbReference>
<dbReference type="PROSITE" id="PS00028">
    <property type="entry name" value="ZINC_FINGER_C2H2_1"/>
    <property type="match status" value="1"/>
</dbReference>